<dbReference type="Proteomes" id="UP000001973">
    <property type="component" value="Chromosome"/>
</dbReference>
<dbReference type="EMBL" id="AL939132">
    <property type="protein sequence ID" value="CAC16519.1"/>
    <property type="molecule type" value="Genomic_DNA"/>
</dbReference>
<dbReference type="EMBL" id="AL645882">
    <property type="protein sequence ID" value="CAC16519.1"/>
    <property type="molecule type" value="Genomic_DNA"/>
</dbReference>
<dbReference type="STRING" id="100226.gene:17765258"/>
<dbReference type="InParanoid" id="Q9EWI6"/>
<reference evidence="1 2" key="1">
    <citation type="journal article" date="1996" name="Mol. Microbiol.">
        <title>A set of ordered cosmids and a detailed genetic and physical map for the 8 Mb Streptomyces coelicolor A3(2) chromosome.</title>
        <authorList>
            <person name="Redenbach M."/>
            <person name="Kieser H.M."/>
            <person name="Denapaite D."/>
            <person name="Eichner A."/>
            <person name="Cullum J."/>
            <person name="Kinashi H."/>
            <person name="Hopwood D.A."/>
        </authorList>
    </citation>
    <scope>NUCLEOTIDE SEQUENCE [LARGE SCALE GENOMIC DNA]</scope>
    <source>
        <strain evidence="2">ATCC BAA-471 / A3(2) / M145</strain>
    </source>
</reference>
<keyword evidence="2" id="KW-1185">Reference proteome</keyword>
<dbReference type="PaxDb" id="100226-SCO7598"/>
<dbReference type="AlphaFoldDB" id="Q9EWI6"/>
<sequence>MTRHVESHQVVGDRCGSPSEYGNAALRMSISNVRLFSA</sequence>
<evidence type="ECO:0000313" key="2">
    <source>
        <dbReference type="Proteomes" id="UP000001973"/>
    </source>
</evidence>
<dbReference type="HOGENOM" id="CLU_3333355_0_0_11"/>
<reference evidence="1 2" key="2">
    <citation type="journal article" date="2002" name="Nature">
        <title>Complete genome sequence of the model actinomycete Streptomyces coelicolor A3(2).</title>
        <authorList>
            <person name="Bentley S.D."/>
            <person name="Chater K.F."/>
            <person name="Cerdeno-Tarraga A.M."/>
            <person name="Challis G.L."/>
            <person name="Thomson N.R."/>
            <person name="James K.D."/>
            <person name="Harris D.E."/>
            <person name="Quail M.A."/>
            <person name="Kieser H."/>
            <person name="Harper D."/>
            <person name="Bateman A."/>
            <person name="Brown S."/>
            <person name="Chandra G."/>
            <person name="Chen C.W."/>
            <person name="Collins M."/>
            <person name="Cronin A."/>
            <person name="Fraser A."/>
            <person name="Goble A."/>
            <person name="Hidalgo J."/>
            <person name="Hornsby T."/>
            <person name="Howarth S."/>
            <person name="Huang C.H."/>
            <person name="Kieser T."/>
            <person name="Larke L."/>
            <person name="Murphy L."/>
            <person name="Oliver K."/>
            <person name="O'Neil S."/>
            <person name="Rabbinowitsch E."/>
            <person name="Rajandream M.A."/>
            <person name="Rutherford K."/>
            <person name="Rutter S."/>
            <person name="Seeger K."/>
            <person name="Saunders D."/>
            <person name="Sharp S."/>
            <person name="Squares R."/>
            <person name="Squares S."/>
            <person name="Taylor K."/>
            <person name="Warren T."/>
            <person name="Wietzorrek A."/>
            <person name="Woodward J."/>
            <person name="Barrell B.G."/>
            <person name="Parkhill J."/>
            <person name="Hopwood D.A."/>
        </authorList>
    </citation>
    <scope>NUCLEOTIDE SEQUENCE [LARGE SCALE GENOMIC DNA]</scope>
    <source>
        <strain evidence="2">ATCC BAA-471 / A3(2) / M145</strain>
    </source>
</reference>
<dbReference type="KEGG" id="sco:SCO7598"/>
<protein>
    <submittedName>
        <fullName evidence="1">Uncharacterized protein</fullName>
    </submittedName>
</protein>
<gene>
    <name evidence="1" type="ordered locus">SCO7598</name>
    <name evidence="1" type="ORF">SC7H9.10</name>
</gene>
<evidence type="ECO:0000313" key="1">
    <source>
        <dbReference type="EMBL" id="CAC16519.1"/>
    </source>
</evidence>
<accession>Q9EWI6</accession>
<name>Q9EWI6_STRCO</name>
<organism evidence="1 2">
    <name type="scientific">Streptomyces coelicolor (strain ATCC BAA-471 / A3(2) / M145)</name>
    <dbReference type="NCBI Taxonomy" id="100226"/>
    <lineage>
        <taxon>Bacteria</taxon>
        <taxon>Bacillati</taxon>
        <taxon>Actinomycetota</taxon>
        <taxon>Actinomycetes</taxon>
        <taxon>Kitasatosporales</taxon>
        <taxon>Streptomycetaceae</taxon>
        <taxon>Streptomyces</taxon>
        <taxon>Streptomyces albidoflavus group</taxon>
    </lineage>
</organism>
<dbReference type="OrthoDB" id="4272916at2"/>
<proteinExistence type="predicted"/>